<evidence type="ECO:0008006" key="2">
    <source>
        <dbReference type="Google" id="ProtNLM"/>
    </source>
</evidence>
<dbReference type="EMBL" id="FPHE01000055">
    <property type="protein sequence ID" value="SFV54719.1"/>
    <property type="molecule type" value="Genomic_DNA"/>
</dbReference>
<dbReference type="AlphaFoldDB" id="A0A1W1BMF7"/>
<dbReference type="GO" id="GO:0020037">
    <property type="term" value="F:heme binding"/>
    <property type="evidence" value="ECO:0007669"/>
    <property type="project" value="InterPro"/>
</dbReference>
<dbReference type="InterPro" id="IPR036909">
    <property type="entry name" value="Cyt_c-like_dom_sf"/>
</dbReference>
<gene>
    <name evidence="1" type="ORF">MNB_SV-12-961</name>
</gene>
<evidence type="ECO:0000313" key="1">
    <source>
        <dbReference type="EMBL" id="SFV54719.1"/>
    </source>
</evidence>
<accession>A0A1W1BMF7</accession>
<sequence>MKKTSLILMSAVAIFAFSGCGQSGNDGGGEKITYKLTPKQIWEQSCHKCHGEKAEGLTKKKTPAMNDRQAGELELDLFDVKNEGIAQSSGTDHDKMAHNMKKLLEKGFNYDPTAMAKFIEKSFYIGEGAVKPKKAEEATTETNATK</sequence>
<organism evidence="1">
    <name type="scientific">hydrothermal vent metagenome</name>
    <dbReference type="NCBI Taxonomy" id="652676"/>
    <lineage>
        <taxon>unclassified sequences</taxon>
        <taxon>metagenomes</taxon>
        <taxon>ecological metagenomes</taxon>
    </lineage>
</organism>
<dbReference type="PROSITE" id="PS51257">
    <property type="entry name" value="PROKAR_LIPOPROTEIN"/>
    <property type="match status" value="1"/>
</dbReference>
<reference evidence="1" key="1">
    <citation type="submission" date="2016-10" db="EMBL/GenBank/DDBJ databases">
        <authorList>
            <person name="de Groot N.N."/>
        </authorList>
    </citation>
    <scope>NUCLEOTIDE SEQUENCE</scope>
</reference>
<proteinExistence type="predicted"/>
<dbReference type="Gene3D" id="1.10.760.10">
    <property type="entry name" value="Cytochrome c-like domain"/>
    <property type="match status" value="1"/>
</dbReference>
<protein>
    <recommendedName>
        <fullName evidence="2">Cytochrome c domain-containing protein</fullName>
    </recommendedName>
</protein>
<dbReference type="SUPFAM" id="SSF46626">
    <property type="entry name" value="Cytochrome c"/>
    <property type="match status" value="1"/>
</dbReference>
<name>A0A1W1BMF7_9ZZZZ</name>
<dbReference type="GO" id="GO:0009055">
    <property type="term" value="F:electron transfer activity"/>
    <property type="evidence" value="ECO:0007669"/>
    <property type="project" value="InterPro"/>
</dbReference>